<evidence type="ECO:0000256" key="7">
    <source>
        <dbReference type="ARBA" id="ARBA00014165"/>
    </source>
</evidence>
<evidence type="ECO:0000256" key="13">
    <source>
        <dbReference type="PIRSR" id="PIRSR005096-1"/>
    </source>
</evidence>
<dbReference type="UniPathway" id="UPA00242"/>
<evidence type="ECO:0000256" key="11">
    <source>
        <dbReference type="ARBA" id="ARBA00023277"/>
    </source>
</evidence>
<dbReference type="GO" id="GO:0005737">
    <property type="term" value="C:cytoplasm"/>
    <property type="evidence" value="ECO:0007669"/>
    <property type="project" value="UniProtKB-SubCell"/>
</dbReference>
<dbReference type="GO" id="GO:0006006">
    <property type="term" value="P:glucose metabolic process"/>
    <property type="evidence" value="ECO:0007669"/>
    <property type="project" value="TreeGrafter"/>
</dbReference>
<dbReference type="InterPro" id="IPR011013">
    <property type="entry name" value="Gal_mutarotase_sf_dom"/>
</dbReference>
<protein>
    <recommendedName>
        <fullName evidence="7 12">Aldose 1-epimerase</fullName>
        <ecNumber evidence="6 12">5.1.3.3</ecNumber>
    </recommendedName>
</protein>
<evidence type="ECO:0000256" key="12">
    <source>
        <dbReference type="PIRNR" id="PIRNR005096"/>
    </source>
</evidence>
<evidence type="ECO:0000256" key="1">
    <source>
        <dbReference type="ARBA" id="ARBA00001614"/>
    </source>
</evidence>
<keyword evidence="9" id="KW-0597">Phosphoprotein</keyword>
<dbReference type="PANTHER" id="PTHR10091:SF0">
    <property type="entry name" value="GALACTOSE MUTAROTASE"/>
    <property type="match status" value="1"/>
</dbReference>
<evidence type="ECO:0000256" key="4">
    <source>
        <dbReference type="ARBA" id="ARBA00006206"/>
    </source>
</evidence>
<dbReference type="SUPFAM" id="SSF74650">
    <property type="entry name" value="Galactose mutarotase-like"/>
    <property type="match status" value="1"/>
</dbReference>
<evidence type="ECO:0000256" key="8">
    <source>
        <dbReference type="ARBA" id="ARBA00022490"/>
    </source>
</evidence>
<dbReference type="PIRSF" id="PIRSF005096">
    <property type="entry name" value="GALM"/>
    <property type="match status" value="1"/>
</dbReference>
<dbReference type="GO" id="GO:0033499">
    <property type="term" value="P:galactose catabolic process via UDP-galactose, Leloir pathway"/>
    <property type="evidence" value="ECO:0007669"/>
    <property type="project" value="TreeGrafter"/>
</dbReference>
<evidence type="ECO:0000256" key="2">
    <source>
        <dbReference type="ARBA" id="ARBA00004496"/>
    </source>
</evidence>
<evidence type="ECO:0000313" key="16">
    <source>
        <dbReference type="EMBL" id="HGT38210.1"/>
    </source>
</evidence>
<feature type="active site" description="Proton acceptor" evidence="13">
    <location>
        <position position="362"/>
    </location>
</feature>
<accession>A0A7C4QTR3</accession>
<dbReference type="InterPro" id="IPR014718">
    <property type="entry name" value="GH-type_carb-bd"/>
</dbReference>
<comment type="catalytic activity">
    <reaction evidence="1 12">
        <text>alpha-D-glucose = beta-D-glucose</text>
        <dbReference type="Rhea" id="RHEA:10264"/>
        <dbReference type="ChEBI" id="CHEBI:15903"/>
        <dbReference type="ChEBI" id="CHEBI:17925"/>
        <dbReference type="EC" id="5.1.3.3"/>
    </reaction>
</comment>
<keyword evidence="8" id="KW-0963">Cytoplasm</keyword>
<evidence type="ECO:0000256" key="6">
    <source>
        <dbReference type="ARBA" id="ARBA00013185"/>
    </source>
</evidence>
<keyword evidence="11 12" id="KW-0119">Carbohydrate metabolism</keyword>
<comment type="subcellular location">
    <subcellularLocation>
        <location evidence="2">Cytoplasm</location>
    </subcellularLocation>
</comment>
<evidence type="ECO:0000256" key="5">
    <source>
        <dbReference type="ARBA" id="ARBA00011245"/>
    </source>
</evidence>
<comment type="pathway">
    <text evidence="3 12">Carbohydrate metabolism; hexose metabolism.</text>
</comment>
<comment type="caution">
    <text evidence="16">The sequence shown here is derived from an EMBL/GenBank/DDBJ whole genome shotgun (WGS) entry which is preliminary data.</text>
</comment>
<feature type="binding site" evidence="14">
    <location>
        <position position="300"/>
    </location>
    <ligand>
        <name>beta-D-galactose</name>
        <dbReference type="ChEBI" id="CHEBI:27667"/>
    </ligand>
</feature>
<name>A0A7C4QTR3_9PLAN</name>
<dbReference type="NCBIfam" id="NF008277">
    <property type="entry name" value="PRK11055.1"/>
    <property type="match status" value="1"/>
</dbReference>
<dbReference type="FunFam" id="2.70.98.10:FF:000003">
    <property type="entry name" value="Aldose 1-epimerase"/>
    <property type="match status" value="1"/>
</dbReference>
<evidence type="ECO:0000256" key="3">
    <source>
        <dbReference type="ARBA" id="ARBA00005028"/>
    </source>
</evidence>
<feature type="binding site" evidence="15">
    <location>
        <begin position="231"/>
        <end position="233"/>
    </location>
    <ligand>
        <name>beta-D-galactose</name>
        <dbReference type="ChEBI" id="CHEBI:27667"/>
    </ligand>
</feature>
<dbReference type="Pfam" id="PF01263">
    <property type="entry name" value="Aldose_epim"/>
    <property type="match status" value="1"/>
</dbReference>
<dbReference type="EMBL" id="DSVQ01000006">
    <property type="protein sequence ID" value="HGT38210.1"/>
    <property type="molecule type" value="Genomic_DNA"/>
</dbReference>
<dbReference type="PROSITE" id="PS00545">
    <property type="entry name" value="ALDOSE_1_EPIMERASE"/>
    <property type="match status" value="1"/>
</dbReference>
<sequence length="398" mass="43174">MAPRCAGVGCIVASWLAVGCGGVISQPTPPPPSLHEAATAEATASSEDLAMLTVQSEPFGETADGQPIVHYTLVNRRGMQVGLINLGAIITAVRVPDRKGEIANVTLHFSDLAGYEANAPYFGGICGRYANRIAFGKFTLDGREYQLATNNGPHHLHGGKVSFIKRVWDHERVDGDDAVGVRFSYVSPDGEEGYPGTLRVEVTYTLNNENELRLDYRAETDQTTVLNLTNHAYWNLAGAGQGTILDHELTLYCDRYLPVDEGSIPTGELADVAGTPMDFRSPRRIGERIDQTVNGNGGYDHCYVVNGEFGTLRPAAKVLDPRSGRVLEIATTEPGIQLYTGNHLQGTPETGRAVRHGAFCLEAQHFPDSPNRPEFPSTVLKPGEIYRQTTVHKFSTAP</sequence>
<dbReference type="AlphaFoldDB" id="A0A7C4QTR3"/>
<organism evidence="16">
    <name type="scientific">Schlesneria paludicola</name>
    <dbReference type="NCBI Taxonomy" id="360056"/>
    <lineage>
        <taxon>Bacteria</taxon>
        <taxon>Pseudomonadati</taxon>
        <taxon>Planctomycetota</taxon>
        <taxon>Planctomycetia</taxon>
        <taxon>Planctomycetales</taxon>
        <taxon>Planctomycetaceae</taxon>
        <taxon>Schlesneria</taxon>
    </lineage>
</organism>
<reference evidence="16" key="1">
    <citation type="journal article" date="2020" name="mSystems">
        <title>Genome- and Community-Level Interaction Insights into Carbon Utilization and Element Cycling Functions of Hydrothermarchaeota in Hydrothermal Sediment.</title>
        <authorList>
            <person name="Zhou Z."/>
            <person name="Liu Y."/>
            <person name="Xu W."/>
            <person name="Pan J."/>
            <person name="Luo Z.H."/>
            <person name="Li M."/>
        </authorList>
    </citation>
    <scope>NUCLEOTIDE SEQUENCE [LARGE SCALE GENOMIC DNA]</scope>
    <source>
        <strain evidence="16">SpSt-508</strain>
    </source>
</reference>
<proteinExistence type="inferred from homology"/>
<dbReference type="InterPro" id="IPR008183">
    <property type="entry name" value="Aldose_1/G6P_1-epimerase"/>
</dbReference>
<evidence type="ECO:0000256" key="14">
    <source>
        <dbReference type="PIRSR" id="PIRSR005096-2"/>
    </source>
</evidence>
<feature type="binding site" evidence="15">
    <location>
        <begin position="131"/>
        <end position="132"/>
    </location>
    <ligand>
        <name>beta-D-galactose</name>
        <dbReference type="ChEBI" id="CHEBI:27667"/>
    </ligand>
</feature>
<evidence type="ECO:0000256" key="9">
    <source>
        <dbReference type="ARBA" id="ARBA00022553"/>
    </source>
</evidence>
<dbReference type="InterPro" id="IPR015443">
    <property type="entry name" value="Aldose_1-epimerase"/>
</dbReference>
<dbReference type="PROSITE" id="PS51257">
    <property type="entry name" value="PROKAR_LIPOPROTEIN"/>
    <property type="match status" value="1"/>
</dbReference>
<dbReference type="InterPro" id="IPR047215">
    <property type="entry name" value="Galactose_mutarotase-like"/>
</dbReference>
<feature type="active site" description="Proton donor" evidence="13">
    <location>
        <position position="231"/>
    </location>
</feature>
<dbReference type="CDD" id="cd09019">
    <property type="entry name" value="galactose_mutarotase_like"/>
    <property type="match status" value="1"/>
</dbReference>
<dbReference type="GO" id="GO:0004034">
    <property type="term" value="F:aldose 1-epimerase activity"/>
    <property type="evidence" value="ECO:0007669"/>
    <property type="project" value="UniProtKB-EC"/>
</dbReference>
<dbReference type="GO" id="GO:0030246">
    <property type="term" value="F:carbohydrate binding"/>
    <property type="evidence" value="ECO:0007669"/>
    <property type="project" value="InterPro"/>
</dbReference>
<dbReference type="PANTHER" id="PTHR10091">
    <property type="entry name" value="ALDOSE-1-EPIMERASE"/>
    <property type="match status" value="1"/>
</dbReference>
<evidence type="ECO:0000256" key="15">
    <source>
        <dbReference type="PIRSR" id="PIRSR005096-3"/>
    </source>
</evidence>
<comment type="subunit">
    <text evidence="5">Monomer.</text>
</comment>
<keyword evidence="10 12" id="KW-0413">Isomerase</keyword>
<dbReference type="EC" id="5.1.3.3" evidence="6 12"/>
<comment type="similarity">
    <text evidence="4 12">Belongs to the aldose epimerase family.</text>
</comment>
<gene>
    <name evidence="16" type="ORF">ENS64_02935</name>
</gene>
<dbReference type="InterPro" id="IPR018052">
    <property type="entry name" value="Ald1_epimerase_CS"/>
</dbReference>
<dbReference type="Gene3D" id="2.70.98.10">
    <property type="match status" value="1"/>
</dbReference>
<evidence type="ECO:0000256" key="10">
    <source>
        <dbReference type="ARBA" id="ARBA00023235"/>
    </source>
</evidence>